<dbReference type="Proteomes" id="UP000008291">
    <property type="component" value="Chromosome"/>
</dbReference>
<dbReference type="STRING" id="292415.Tbd_1867"/>
<accession>Q3SEU2</accession>
<evidence type="ECO:0000313" key="2">
    <source>
        <dbReference type="Proteomes" id="UP000008291"/>
    </source>
</evidence>
<reference evidence="1 2" key="1">
    <citation type="journal article" date="2006" name="J. Bacteriol.">
        <title>The genome sequence of the obligately chemolithoautotrophic, facultatively anaerobic bacterium Thiobacillus denitrificans.</title>
        <authorList>
            <person name="Beller H.R."/>
            <person name="Chain P.S."/>
            <person name="Letain T.E."/>
            <person name="Chakicherla A."/>
            <person name="Larimer F.W."/>
            <person name="Richardson P.M."/>
            <person name="Coleman M.A."/>
            <person name="Wood A.P."/>
            <person name="Kelly D.P."/>
        </authorList>
    </citation>
    <scope>NUCLEOTIDE SEQUENCE [LARGE SCALE GENOMIC DNA]</scope>
    <source>
        <strain evidence="1 2">ATCC 25259</strain>
    </source>
</reference>
<dbReference type="eggNOG" id="COG3660">
    <property type="taxonomic scope" value="Bacteria"/>
</dbReference>
<gene>
    <name evidence="1" type="ordered locus">Tbd_1867</name>
</gene>
<dbReference type="HOGENOM" id="CLU_938851_0_0_4"/>
<evidence type="ECO:0000313" key="1">
    <source>
        <dbReference type="EMBL" id="AAZ97820.1"/>
    </source>
</evidence>
<organism evidence="1 2">
    <name type="scientific">Thiobacillus denitrificans (strain ATCC 25259 / T1)</name>
    <dbReference type="NCBI Taxonomy" id="292415"/>
    <lineage>
        <taxon>Bacteria</taxon>
        <taxon>Pseudomonadati</taxon>
        <taxon>Pseudomonadota</taxon>
        <taxon>Betaproteobacteria</taxon>
        <taxon>Nitrosomonadales</taxon>
        <taxon>Thiobacillaceae</taxon>
        <taxon>Thiobacillus</taxon>
    </lineage>
</organism>
<name>Q3SEU2_THIDA</name>
<dbReference type="KEGG" id="tbd:Tbd_1867"/>
<keyword evidence="2" id="KW-1185">Reference proteome</keyword>
<sequence length="327" mass="35876">MRERIARQGRPLTEATRTHPLVVWVINDGKPGHVNQSLGLAEALARASPTDIRTFPALAPWRAWLAWLSKRAPHGKEPRPDLIVGAGHATHLTLLALRRARGGRAVVLMKPSLPRRAFDLCIIPEHDGVEPDAHTLVTEGALNRIRPPALRTTETATRGLLLIGGVSTHFTWDSDAILLQIQSITARTPAIQWTLTTSRRTPEDFLAQLPKTAPNLTVVPHTATPPDWLPAQLARCDNVWVTPDSASMVFEALTAGADVGVFDLPVNPKSRVAWAIARLADAGRVTRFTAWCAQETPYPALRRKTNPPLAEADRCAAWILDWLGAKH</sequence>
<dbReference type="InterPro" id="IPR009367">
    <property type="entry name" value="Elm1-like"/>
</dbReference>
<dbReference type="AlphaFoldDB" id="Q3SEU2"/>
<evidence type="ECO:0008006" key="3">
    <source>
        <dbReference type="Google" id="ProtNLM"/>
    </source>
</evidence>
<protein>
    <recommendedName>
        <fullName evidence="3">Nucleoside-diphosphate sugar epimerase</fullName>
    </recommendedName>
</protein>
<dbReference type="EMBL" id="CP000116">
    <property type="protein sequence ID" value="AAZ97820.1"/>
    <property type="molecule type" value="Genomic_DNA"/>
</dbReference>
<dbReference type="OrthoDB" id="1865at2"/>
<dbReference type="Pfam" id="PF06258">
    <property type="entry name" value="Mito_fiss_Elm1"/>
    <property type="match status" value="1"/>
</dbReference>
<proteinExistence type="predicted"/>